<accession>A0A2P2LQY4</accession>
<sequence>MLTMGLYVPIILAARILRAVRIAARLGFRFSKETAHSVKNFSKLILRLDKVSKHPFVTPFEFEVALYIPN</sequence>
<dbReference type="InterPro" id="IPR052191">
    <property type="entry name" value="tRNA_ntf/polyA_polymerase_I"/>
</dbReference>
<keyword evidence="1" id="KW-0808">Transferase</keyword>
<dbReference type="EMBL" id="GGEC01039892">
    <property type="protein sequence ID" value="MBX20376.1"/>
    <property type="molecule type" value="Transcribed_RNA"/>
</dbReference>
<reference evidence="1" key="1">
    <citation type="submission" date="2018-02" db="EMBL/GenBank/DDBJ databases">
        <title>Rhizophora mucronata_Transcriptome.</title>
        <authorList>
            <person name="Meera S.P."/>
            <person name="Sreeshan A."/>
            <person name="Augustine A."/>
        </authorList>
    </citation>
    <scope>NUCLEOTIDE SEQUENCE</scope>
    <source>
        <tissue evidence="1">Leaf</tissue>
    </source>
</reference>
<protein>
    <submittedName>
        <fullName evidence="1">Polynucleotide adenylyltransferase family protein</fullName>
    </submittedName>
</protein>
<dbReference type="SUPFAM" id="SSF81891">
    <property type="entry name" value="Poly A polymerase C-terminal region-like"/>
    <property type="match status" value="1"/>
</dbReference>
<dbReference type="PANTHER" id="PTHR43051:SF2">
    <property type="entry name" value="POLYNUCLEOTIDE ADENYLYLTRANSFERASE FAMILY PROTEIN-RELATED"/>
    <property type="match status" value="1"/>
</dbReference>
<evidence type="ECO:0000313" key="1">
    <source>
        <dbReference type="EMBL" id="MBX20376.1"/>
    </source>
</evidence>
<dbReference type="AlphaFoldDB" id="A0A2P2LQY4"/>
<dbReference type="PANTHER" id="PTHR43051">
    <property type="entry name" value="POLYNUCLEOTIDE ADENYLYLTRANSFERASE FAMILY PROTEIN"/>
    <property type="match status" value="1"/>
</dbReference>
<organism evidence="1">
    <name type="scientific">Rhizophora mucronata</name>
    <name type="common">Asiatic mangrove</name>
    <dbReference type="NCBI Taxonomy" id="61149"/>
    <lineage>
        <taxon>Eukaryota</taxon>
        <taxon>Viridiplantae</taxon>
        <taxon>Streptophyta</taxon>
        <taxon>Embryophyta</taxon>
        <taxon>Tracheophyta</taxon>
        <taxon>Spermatophyta</taxon>
        <taxon>Magnoliopsida</taxon>
        <taxon>eudicotyledons</taxon>
        <taxon>Gunneridae</taxon>
        <taxon>Pentapetalae</taxon>
        <taxon>rosids</taxon>
        <taxon>fabids</taxon>
        <taxon>Malpighiales</taxon>
        <taxon>Rhizophoraceae</taxon>
        <taxon>Rhizophora</taxon>
    </lineage>
</organism>
<name>A0A2P2LQY4_RHIMU</name>
<dbReference type="Gene3D" id="1.10.3090.10">
    <property type="entry name" value="cca-adding enzyme, domain 2"/>
    <property type="match status" value="1"/>
</dbReference>
<proteinExistence type="predicted"/>
<keyword evidence="1" id="KW-0548">Nucleotidyltransferase</keyword>
<dbReference type="GO" id="GO:0016779">
    <property type="term" value="F:nucleotidyltransferase activity"/>
    <property type="evidence" value="ECO:0007669"/>
    <property type="project" value="UniProtKB-KW"/>
</dbReference>